<reference evidence="2 3" key="1">
    <citation type="submission" date="2020-04" db="EMBL/GenBank/DDBJ databases">
        <title>The draft genome of Kluyvera sichuanensis strain SCKS090646.</title>
        <authorList>
            <person name="Wei L."/>
            <person name="Liu L."/>
            <person name="Feng Y."/>
            <person name="Zong Z."/>
        </authorList>
    </citation>
    <scope>NUCLEOTIDE SEQUENCE [LARGE SCALE GENOMIC DNA]</scope>
    <source>
        <strain evidence="2 3">090646</strain>
    </source>
</reference>
<name>A0ABR6RR19_9ENTR</name>
<keyword evidence="3" id="KW-1185">Reference proteome</keyword>
<sequence>MAYVIADAIKGLEELLVSREAVPVAQEDLLHMAASAIEDLLDHCDPNTDYYSGVWADVPEKLRRAAMLQAGNPPLWVGVDWAKGCEPGNSPVTPDGWIPVSERIPERDVDVQVYCADKKEQMVGHMELNETEGWFRFASLPNGGGVYCKPTHWQPLPAAPKEVK</sequence>
<dbReference type="Proteomes" id="UP000607331">
    <property type="component" value="Unassembled WGS sequence"/>
</dbReference>
<accession>A0ABR6RR19</accession>
<dbReference type="InterPro" id="IPR007539">
    <property type="entry name" value="DUF551"/>
</dbReference>
<evidence type="ECO:0000313" key="2">
    <source>
        <dbReference type="EMBL" id="MBC1185574.1"/>
    </source>
</evidence>
<dbReference type="EMBL" id="JABBJF010000004">
    <property type="protein sequence ID" value="MBC1185574.1"/>
    <property type="molecule type" value="Genomic_DNA"/>
</dbReference>
<evidence type="ECO:0000313" key="3">
    <source>
        <dbReference type="Proteomes" id="UP000607331"/>
    </source>
</evidence>
<protein>
    <submittedName>
        <fullName evidence="2">DUF551 domain-containing protein</fullName>
    </submittedName>
</protein>
<evidence type="ECO:0000259" key="1">
    <source>
        <dbReference type="Pfam" id="PF04448"/>
    </source>
</evidence>
<organism evidence="2 3">
    <name type="scientific">Kluyvera sichuanensis</name>
    <dbReference type="NCBI Taxonomy" id="2725494"/>
    <lineage>
        <taxon>Bacteria</taxon>
        <taxon>Pseudomonadati</taxon>
        <taxon>Pseudomonadota</taxon>
        <taxon>Gammaproteobacteria</taxon>
        <taxon>Enterobacterales</taxon>
        <taxon>Enterobacteriaceae</taxon>
        <taxon>Kluyvera</taxon>
    </lineage>
</organism>
<feature type="domain" description="DUF551" evidence="1">
    <location>
        <begin position="96"/>
        <end position="161"/>
    </location>
</feature>
<dbReference type="Pfam" id="PF04448">
    <property type="entry name" value="DUF551"/>
    <property type="match status" value="1"/>
</dbReference>
<gene>
    <name evidence="2" type="ORF">HII27_07560</name>
</gene>
<proteinExistence type="predicted"/>
<comment type="caution">
    <text evidence="2">The sequence shown here is derived from an EMBL/GenBank/DDBJ whole genome shotgun (WGS) entry which is preliminary data.</text>
</comment>